<reference evidence="2 3" key="1">
    <citation type="journal article" date="2012" name="PLoS Pathog.">
        <title>Diverse lifestyles and strategies of plant pathogenesis encoded in the genomes of eighteen Dothideomycetes fungi.</title>
        <authorList>
            <person name="Ohm R.A."/>
            <person name="Feau N."/>
            <person name="Henrissat B."/>
            <person name="Schoch C.L."/>
            <person name="Horwitz B.A."/>
            <person name="Barry K.W."/>
            <person name="Condon B.J."/>
            <person name="Copeland A.C."/>
            <person name="Dhillon B."/>
            <person name="Glaser F."/>
            <person name="Hesse C.N."/>
            <person name="Kosti I."/>
            <person name="LaButti K."/>
            <person name="Lindquist E.A."/>
            <person name="Lucas S."/>
            <person name="Salamov A.A."/>
            <person name="Bradshaw R.E."/>
            <person name="Ciuffetti L."/>
            <person name="Hamelin R.C."/>
            <person name="Kema G.H.J."/>
            <person name="Lawrence C."/>
            <person name="Scott J.A."/>
            <person name="Spatafora J.W."/>
            <person name="Turgeon B.G."/>
            <person name="de Wit P.J.G.M."/>
            <person name="Zhong S."/>
            <person name="Goodwin S.B."/>
            <person name="Grigoriev I.V."/>
        </authorList>
    </citation>
    <scope>NUCLEOTIDE SEQUENCE [LARGE SCALE GENOMIC DNA]</scope>
    <source>
        <strain evidence="2 3">SO2202</strain>
    </source>
</reference>
<feature type="compositionally biased region" description="Low complexity" evidence="1">
    <location>
        <begin position="52"/>
        <end position="72"/>
    </location>
</feature>
<accession>N1QM79</accession>
<dbReference type="Proteomes" id="UP000016931">
    <property type="component" value="Unassembled WGS sequence"/>
</dbReference>
<dbReference type="HOGENOM" id="CLU_2499296_0_0_1"/>
<feature type="region of interest" description="Disordered" evidence="1">
    <location>
        <begin position="51"/>
        <end position="86"/>
    </location>
</feature>
<proteinExistence type="predicted"/>
<dbReference type="RefSeq" id="XP_016764575.1">
    <property type="nucleotide sequence ID" value="XM_016903209.1"/>
</dbReference>
<dbReference type="AlphaFoldDB" id="N1QM79"/>
<protein>
    <submittedName>
        <fullName evidence="2">Uncharacterized protein</fullName>
    </submittedName>
</protein>
<dbReference type="GeneID" id="27900346"/>
<dbReference type="EMBL" id="KB456260">
    <property type="protein sequence ID" value="EMF16454.1"/>
    <property type="molecule type" value="Genomic_DNA"/>
</dbReference>
<gene>
    <name evidence="2" type="ORF">SEPMUDRAFT_145696</name>
</gene>
<evidence type="ECO:0000256" key="1">
    <source>
        <dbReference type="SAM" id="MobiDB-lite"/>
    </source>
</evidence>
<evidence type="ECO:0000313" key="3">
    <source>
        <dbReference type="Proteomes" id="UP000016931"/>
    </source>
</evidence>
<sequence length="86" mass="9284">MIPRQQWNRMRQFARFDFSAVRGVEIIGKEVSRQGRVDWDFLLGLHEDAAVSSSSSTSSPSPSSSSSSSSPPADGGCLDHSQTVPS</sequence>
<evidence type="ECO:0000313" key="2">
    <source>
        <dbReference type="EMBL" id="EMF16454.1"/>
    </source>
</evidence>
<name>N1QM79_SPHMS</name>
<organism evidence="2 3">
    <name type="scientific">Sphaerulina musiva (strain SO2202)</name>
    <name type="common">Poplar stem canker fungus</name>
    <name type="synonym">Septoria musiva</name>
    <dbReference type="NCBI Taxonomy" id="692275"/>
    <lineage>
        <taxon>Eukaryota</taxon>
        <taxon>Fungi</taxon>
        <taxon>Dikarya</taxon>
        <taxon>Ascomycota</taxon>
        <taxon>Pezizomycotina</taxon>
        <taxon>Dothideomycetes</taxon>
        <taxon>Dothideomycetidae</taxon>
        <taxon>Mycosphaerellales</taxon>
        <taxon>Mycosphaerellaceae</taxon>
        <taxon>Sphaerulina</taxon>
    </lineage>
</organism>
<keyword evidence="3" id="KW-1185">Reference proteome</keyword>